<dbReference type="EMBL" id="FNPE01000008">
    <property type="protein sequence ID" value="SDY80631.1"/>
    <property type="molecule type" value="Genomic_DNA"/>
</dbReference>
<organism evidence="1 2">
    <name type="scientific">Delftia lacustris</name>
    <dbReference type="NCBI Taxonomy" id="558537"/>
    <lineage>
        <taxon>Bacteria</taxon>
        <taxon>Pseudomonadati</taxon>
        <taxon>Pseudomonadota</taxon>
        <taxon>Betaproteobacteria</taxon>
        <taxon>Burkholderiales</taxon>
        <taxon>Comamonadaceae</taxon>
        <taxon>Delftia</taxon>
    </lineage>
</organism>
<protein>
    <submittedName>
        <fullName evidence="1">Uncharacterized protein</fullName>
    </submittedName>
</protein>
<evidence type="ECO:0000313" key="2">
    <source>
        <dbReference type="Proteomes" id="UP000183417"/>
    </source>
</evidence>
<evidence type="ECO:0000313" key="1">
    <source>
        <dbReference type="EMBL" id="SDY80631.1"/>
    </source>
</evidence>
<proteinExistence type="predicted"/>
<dbReference type="AlphaFoldDB" id="A0A1H3MVC3"/>
<dbReference type="Proteomes" id="UP000183417">
    <property type="component" value="Unassembled WGS sequence"/>
</dbReference>
<name>A0A1H3MVC3_9BURK</name>
<gene>
    <name evidence="1" type="ORF">SAMN05421547_10861</name>
</gene>
<reference evidence="1 2" key="1">
    <citation type="submission" date="2016-10" db="EMBL/GenBank/DDBJ databases">
        <authorList>
            <person name="de Groot N.N."/>
        </authorList>
    </citation>
    <scope>NUCLEOTIDE SEQUENCE [LARGE SCALE GENOMIC DNA]</scope>
    <source>
        <strain evidence="1 2">LMG 24775</strain>
    </source>
</reference>
<sequence>MKSWSMESCAVCGWGRRAVECGERTATSEGDKSTRRAVMSVMRSRSGLVRPNTQRTNRSIWCAPSASSLGCGRGQAGAGAMLVRWEGIGLSRRGRSRGFSTMRRARSMSWPGSPSLGTRYARDALVQCSRPGRLVQVPDPTRRHVVNARADGIAAADEEGRGELCCRAIAHWPVQRLLLSMLMYRPEPGGRGWWRWSAWRHLGVPSWLEPLDRQAIGDGDWWALGKGV</sequence>
<accession>A0A1H3MVC3</accession>